<dbReference type="InterPro" id="IPR055259">
    <property type="entry name" value="YkvP/CgeB_Glyco_trans-like"/>
</dbReference>
<comment type="caution">
    <text evidence="2">The sequence shown here is derived from an EMBL/GenBank/DDBJ whole genome shotgun (WGS) entry which is preliminary data.</text>
</comment>
<reference evidence="3" key="1">
    <citation type="journal article" date="2019" name="Int. J. Syst. Evol. Microbiol.">
        <title>The Global Catalogue of Microorganisms (GCM) 10K type strain sequencing project: providing services to taxonomists for standard genome sequencing and annotation.</title>
        <authorList>
            <consortium name="The Broad Institute Genomics Platform"/>
            <consortium name="The Broad Institute Genome Sequencing Center for Infectious Disease"/>
            <person name="Wu L."/>
            <person name="Ma J."/>
        </authorList>
    </citation>
    <scope>NUCLEOTIDE SEQUENCE [LARGE SCALE GENOMIC DNA]</scope>
    <source>
        <strain evidence="3">KCTC 32141</strain>
    </source>
</reference>
<evidence type="ECO:0000313" key="3">
    <source>
        <dbReference type="Proteomes" id="UP001597533"/>
    </source>
</evidence>
<dbReference type="EMBL" id="JBHUOV010000007">
    <property type="protein sequence ID" value="MFD2824118.1"/>
    <property type="molecule type" value="Genomic_DNA"/>
</dbReference>
<keyword evidence="2" id="KW-0328">Glycosyltransferase</keyword>
<proteinExistence type="predicted"/>
<evidence type="ECO:0000313" key="2">
    <source>
        <dbReference type="EMBL" id="MFD2824118.1"/>
    </source>
</evidence>
<evidence type="ECO:0000259" key="1">
    <source>
        <dbReference type="Pfam" id="PF13524"/>
    </source>
</evidence>
<dbReference type="Pfam" id="PF13524">
    <property type="entry name" value="Glyco_trans_1_2"/>
    <property type="match status" value="1"/>
</dbReference>
<dbReference type="EC" id="2.4.-.-" evidence="2"/>
<dbReference type="RefSeq" id="WP_183488827.1">
    <property type="nucleotide sequence ID" value="NZ_JBHUOV010000007.1"/>
</dbReference>
<keyword evidence="3" id="KW-1185">Reference proteome</keyword>
<gene>
    <name evidence="2" type="ORF">ACFS5M_10575</name>
</gene>
<accession>A0ABW5WMZ7</accession>
<keyword evidence="2" id="KW-0808">Transferase</keyword>
<dbReference type="SUPFAM" id="SSF53756">
    <property type="entry name" value="UDP-Glycosyltransferase/glycogen phosphorylase"/>
    <property type="match status" value="1"/>
</dbReference>
<name>A0ABW5WMZ7_9FLAO</name>
<dbReference type="Proteomes" id="UP001597533">
    <property type="component" value="Unassembled WGS sequence"/>
</dbReference>
<dbReference type="GO" id="GO:0016757">
    <property type="term" value="F:glycosyltransferase activity"/>
    <property type="evidence" value="ECO:0007669"/>
    <property type="project" value="UniProtKB-KW"/>
</dbReference>
<sequence>MKVLLVGEFSRLHNSLKEGLTDLGHEVLLIGTGDLFKKYPVDINIDSSFFNKRIPLLFRKIILSISGFDIAQLEIYFRFKKALPKLKDFDVVQLINEDALAIHPKLQIPLLKQLFKQNKSSFLLSCGDDYININHYINEKERYSILTPYLNDKSVIKKYNYSLKYISKSYKMLHDFIYENIKGVIASDIDYHIPLKHHEAYLGLIANPINTKNIVFNPIKIEDKIHIFHGINSISSIRKGSTIIEEALKSLQQKYASKINIKTTHSLPYEEYIKVYDNAHIIMDQVYGYDQGYNALEAMAKGKVVFTGAEQEWLDYYHLEADTVAINALPDAEHIAKKLEWLILNPEHIETISKNARAFIEKEHDYITISKKYVAIWSSRS</sequence>
<organism evidence="2 3">
    <name type="scientific">Lacinutrix iliipiscaria</name>
    <dbReference type="NCBI Taxonomy" id="1230532"/>
    <lineage>
        <taxon>Bacteria</taxon>
        <taxon>Pseudomonadati</taxon>
        <taxon>Bacteroidota</taxon>
        <taxon>Flavobacteriia</taxon>
        <taxon>Flavobacteriales</taxon>
        <taxon>Flavobacteriaceae</taxon>
        <taxon>Lacinutrix</taxon>
    </lineage>
</organism>
<dbReference type="Gene3D" id="3.40.50.2000">
    <property type="entry name" value="Glycogen Phosphorylase B"/>
    <property type="match status" value="1"/>
</dbReference>
<protein>
    <submittedName>
        <fullName evidence="2">Glycosyltransferase</fullName>
        <ecNumber evidence="2">2.4.-.-</ecNumber>
    </submittedName>
</protein>
<feature type="domain" description="Spore protein YkvP/CgeB glycosyl transferase-like" evidence="1">
    <location>
        <begin position="256"/>
        <end position="369"/>
    </location>
</feature>